<dbReference type="EMBL" id="SJPR01000002">
    <property type="protein sequence ID" value="TWT97558.1"/>
    <property type="molecule type" value="Genomic_DNA"/>
</dbReference>
<evidence type="ECO:0000256" key="2">
    <source>
        <dbReference type="SAM" id="Phobius"/>
    </source>
</evidence>
<keyword evidence="2" id="KW-0472">Membrane</keyword>
<sequence>MIKQAISAAGLEVLAVGGLLMFVAVFAGVTWWVLSRSRKEIDKWSSLPLAEGVDPVDPRLPVVEKPSNPSVDALPVVGPPDEVSHRHGEGGCGKCENCQCGADSPTSVTTPTSITTLAVN</sequence>
<evidence type="ECO:0000313" key="4">
    <source>
        <dbReference type="Proteomes" id="UP000317421"/>
    </source>
</evidence>
<accession>A0A5C6AE16</accession>
<keyword evidence="2" id="KW-1133">Transmembrane helix</keyword>
<feature type="transmembrane region" description="Helical" evidence="2">
    <location>
        <begin position="13"/>
        <end position="34"/>
    </location>
</feature>
<reference evidence="3 4" key="1">
    <citation type="submission" date="2019-02" db="EMBL/GenBank/DDBJ databases">
        <title>Deep-cultivation of Planctomycetes and their phenomic and genomic characterization uncovers novel biology.</title>
        <authorList>
            <person name="Wiegand S."/>
            <person name="Jogler M."/>
            <person name="Boedeker C."/>
            <person name="Pinto D."/>
            <person name="Vollmers J."/>
            <person name="Rivas-Marin E."/>
            <person name="Kohn T."/>
            <person name="Peeters S.H."/>
            <person name="Heuer A."/>
            <person name="Rast P."/>
            <person name="Oberbeckmann S."/>
            <person name="Bunk B."/>
            <person name="Jeske O."/>
            <person name="Meyerdierks A."/>
            <person name="Storesund J.E."/>
            <person name="Kallscheuer N."/>
            <person name="Luecker S."/>
            <person name="Lage O.M."/>
            <person name="Pohl T."/>
            <person name="Merkel B.J."/>
            <person name="Hornburger P."/>
            <person name="Mueller R.-W."/>
            <person name="Bruemmer F."/>
            <person name="Labrenz M."/>
            <person name="Spormann A.M."/>
            <person name="Op Den Camp H."/>
            <person name="Overmann J."/>
            <person name="Amann R."/>
            <person name="Jetten M.S.M."/>
            <person name="Mascher T."/>
            <person name="Medema M.H."/>
            <person name="Devos D.P."/>
            <person name="Kaster A.-K."/>
            <person name="Ovreas L."/>
            <person name="Rohde M."/>
            <person name="Galperin M.Y."/>
            <person name="Jogler C."/>
        </authorList>
    </citation>
    <scope>NUCLEOTIDE SEQUENCE [LARGE SCALE GENOMIC DNA]</scope>
    <source>
        <strain evidence="3 4">Pla108</strain>
    </source>
</reference>
<organism evidence="3 4">
    <name type="scientific">Botrimarina colliarenosi</name>
    <dbReference type="NCBI Taxonomy" id="2528001"/>
    <lineage>
        <taxon>Bacteria</taxon>
        <taxon>Pseudomonadati</taxon>
        <taxon>Planctomycetota</taxon>
        <taxon>Planctomycetia</taxon>
        <taxon>Pirellulales</taxon>
        <taxon>Lacipirellulaceae</taxon>
        <taxon>Botrimarina</taxon>
    </lineage>
</organism>
<proteinExistence type="predicted"/>
<dbReference type="Proteomes" id="UP000317421">
    <property type="component" value="Unassembled WGS sequence"/>
</dbReference>
<evidence type="ECO:0000313" key="3">
    <source>
        <dbReference type="EMBL" id="TWT97558.1"/>
    </source>
</evidence>
<dbReference type="OrthoDB" id="289075at2"/>
<comment type="caution">
    <text evidence="3">The sequence shown here is derived from an EMBL/GenBank/DDBJ whole genome shotgun (WGS) entry which is preliminary data.</text>
</comment>
<keyword evidence="4" id="KW-1185">Reference proteome</keyword>
<evidence type="ECO:0000256" key="1">
    <source>
        <dbReference type="SAM" id="MobiDB-lite"/>
    </source>
</evidence>
<feature type="region of interest" description="Disordered" evidence="1">
    <location>
        <begin position="65"/>
        <end position="89"/>
    </location>
</feature>
<dbReference type="AlphaFoldDB" id="A0A5C6AE16"/>
<gene>
    <name evidence="3" type="ORF">Pla108_17100</name>
</gene>
<protein>
    <submittedName>
        <fullName evidence="3">Cbb3-type cytochrome oxidase component FixQ</fullName>
    </submittedName>
</protein>
<dbReference type="RefSeq" id="WP_146444489.1">
    <property type="nucleotide sequence ID" value="NZ_SJPR01000002.1"/>
</dbReference>
<name>A0A5C6AE16_9BACT</name>
<keyword evidence="2" id="KW-0812">Transmembrane</keyword>